<keyword evidence="3" id="KW-0133">Cell shape</keyword>
<dbReference type="NCBIfam" id="NF038403">
    <property type="entry name" value="perm_prefix_1"/>
    <property type="match status" value="1"/>
</dbReference>
<evidence type="ECO:0000256" key="5">
    <source>
        <dbReference type="ARBA" id="ARBA00023136"/>
    </source>
</evidence>
<evidence type="ECO:0000256" key="2">
    <source>
        <dbReference type="ARBA" id="ARBA00022692"/>
    </source>
</evidence>
<evidence type="ECO:0000256" key="6">
    <source>
        <dbReference type="SAM" id="Phobius"/>
    </source>
</evidence>
<dbReference type="GO" id="GO:0051301">
    <property type="term" value="P:cell division"/>
    <property type="evidence" value="ECO:0007669"/>
    <property type="project" value="InterPro"/>
</dbReference>
<feature type="transmembrane region" description="Helical" evidence="6">
    <location>
        <begin position="322"/>
        <end position="349"/>
    </location>
</feature>
<dbReference type="GO" id="GO:0032153">
    <property type="term" value="C:cell division site"/>
    <property type="evidence" value="ECO:0007669"/>
    <property type="project" value="TreeGrafter"/>
</dbReference>
<keyword evidence="4 6" id="KW-1133">Transmembrane helix</keyword>
<dbReference type="PANTHER" id="PTHR30474">
    <property type="entry name" value="CELL CYCLE PROTEIN"/>
    <property type="match status" value="1"/>
</dbReference>
<dbReference type="EMBL" id="DWWS01000043">
    <property type="protein sequence ID" value="HJC24379.1"/>
    <property type="molecule type" value="Genomic_DNA"/>
</dbReference>
<accession>A0A9D2NIJ2</accession>
<feature type="transmembrane region" description="Helical" evidence="6">
    <location>
        <begin position="361"/>
        <end position="383"/>
    </location>
</feature>
<proteinExistence type="predicted"/>
<feature type="transmembrane region" description="Helical" evidence="6">
    <location>
        <begin position="395"/>
        <end position="418"/>
    </location>
</feature>
<comment type="subcellular location">
    <subcellularLocation>
        <location evidence="1">Membrane</location>
        <topology evidence="1">Multi-pass membrane protein</topology>
    </subcellularLocation>
</comment>
<evidence type="ECO:0000256" key="1">
    <source>
        <dbReference type="ARBA" id="ARBA00004141"/>
    </source>
</evidence>
<sequence>MKSREEFITLLAEQIRCRRAREDVIREIEAHISDQAQEYEAAGMTPEEALSEAVEQMGDPVSVGVELDRIHRPRMDWGMIAMAVLFSLGGLFVQCAVGMLSVGGDAFGRQCLFMGLGFCLMLGVCFLDYSFIGKYAKPLYLLFAVGMLFYMTQFSYTVNGMHRGAILPMYLFVPLYAGILYQYRKTGYGGLGKCVLFLIPPVWIAWYGIPSISVGFQLFLICAGMLLLAVFRGWFGEKGKRALPALLAVGILLPLAGAAAGWLFFLADYQKMRIAAFLNPGTYADGAGYIYLRAADLLEQVKWFAGVENGRMLLEQMPGSDLSLFSFVVLYGAFAGLLVIAALAVLVVDAFLVSLKQKNQLGLMIGMGCTLVLGVQAVIGAAVNFGSLPATTVTLPFLTGGGSAVLVYDILIGLLLSVSRNRDVLSDRMYRPGWRLRLERLENPQKSRE</sequence>
<reference evidence="7" key="1">
    <citation type="journal article" date="2021" name="PeerJ">
        <title>Extensive microbial diversity within the chicken gut microbiome revealed by metagenomics and culture.</title>
        <authorList>
            <person name="Gilroy R."/>
            <person name="Ravi A."/>
            <person name="Getino M."/>
            <person name="Pursley I."/>
            <person name="Horton D.L."/>
            <person name="Alikhan N.F."/>
            <person name="Baker D."/>
            <person name="Gharbi K."/>
            <person name="Hall N."/>
            <person name="Watson M."/>
            <person name="Adriaenssens E.M."/>
            <person name="Foster-Nyarko E."/>
            <person name="Jarju S."/>
            <person name="Secka A."/>
            <person name="Antonio M."/>
            <person name="Oren A."/>
            <person name="Chaudhuri R.R."/>
            <person name="La Ragione R."/>
            <person name="Hildebrand F."/>
            <person name="Pallen M.J."/>
        </authorList>
    </citation>
    <scope>NUCLEOTIDE SEQUENCE</scope>
    <source>
        <strain evidence="7">USAMLcec2-132</strain>
    </source>
</reference>
<name>A0A9D2NIJ2_9FIRM</name>
<comment type="caution">
    <text evidence="7">The sequence shown here is derived from an EMBL/GenBank/DDBJ whole genome shotgun (WGS) entry which is preliminary data.</text>
</comment>
<feature type="transmembrane region" description="Helical" evidence="6">
    <location>
        <begin position="215"/>
        <end position="235"/>
    </location>
</feature>
<dbReference type="InterPro" id="IPR001182">
    <property type="entry name" value="FtsW/RodA"/>
</dbReference>
<dbReference type="Proteomes" id="UP000823891">
    <property type="component" value="Unassembled WGS sequence"/>
</dbReference>
<keyword evidence="5 6" id="KW-0472">Membrane</keyword>
<dbReference type="GO" id="GO:0005886">
    <property type="term" value="C:plasma membrane"/>
    <property type="evidence" value="ECO:0007669"/>
    <property type="project" value="TreeGrafter"/>
</dbReference>
<evidence type="ECO:0000256" key="4">
    <source>
        <dbReference type="ARBA" id="ARBA00022989"/>
    </source>
</evidence>
<evidence type="ECO:0000313" key="7">
    <source>
        <dbReference type="EMBL" id="HJC24379.1"/>
    </source>
</evidence>
<feature type="transmembrane region" description="Helical" evidence="6">
    <location>
        <begin position="77"/>
        <end position="100"/>
    </location>
</feature>
<reference evidence="7" key="2">
    <citation type="submission" date="2021-04" db="EMBL/GenBank/DDBJ databases">
        <authorList>
            <person name="Gilroy R."/>
        </authorList>
    </citation>
    <scope>NUCLEOTIDE SEQUENCE</scope>
    <source>
        <strain evidence="7">USAMLcec2-132</strain>
    </source>
</reference>
<organism evidence="7 8">
    <name type="scientific">Candidatus Eisenbergiella merdavium</name>
    <dbReference type="NCBI Taxonomy" id="2838551"/>
    <lineage>
        <taxon>Bacteria</taxon>
        <taxon>Bacillati</taxon>
        <taxon>Bacillota</taxon>
        <taxon>Clostridia</taxon>
        <taxon>Lachnospirales</taxon>
        <taxon>Lachnospiraceae</taxon>
        <taxon>Eisenbergiella</taxon>
    </lineage>
</organism>
<feature type="transmembrane region" description="Helical" evidence="6">
    <location>
        <begin position="242"/>
        <end position="265"/>
    </location>
</feature>
<dbReference type="GO" id="GO:0008360">
    <property type="term" value="P:regulation of cell shape"/>
    <property type="evidence" value="ECO:0007669"/>
    <property type="project" value="UniProtKB-KW"/>
</dbReference>
<dbReference type="Pfam" id="PF01098">
    <property type="entry name" value="FTSW_RODA_SPOVE"/>
    <property type="match status" value="1"/>
</dbReference>
<evidence type="ECO:0000313" key="8">
    <source>
        <dbReference type="Proteomes" id="UP000823891"/>
    </source>
</evidence>
<evidence type="ECO:0000256" key="3">
    <source>
        <dbReference type="ARBA" id="ARBA00022960"/>
    </source>
</evidence>
<dbReference type="InterPro" id="IPR047928">
    <property type="entry name" value="Perm_prefix_1"/>
</dbReference>
<gene>
    <name evidence="7" type="ORF">H9761_11825</name>
</gene>
<protein>
    <submittedName>
        <fullName evidence="7">FtsW/RodA/SpoVE family cell cycle protein</fullName>
    </submittedName>
</protein>
<keyword evidence="2 6" id="KW-0812">Transmembrane</keyword>
<feature type="transmembrane region" description="Helical" evidence="6">
    <location>
        <begin position="164"/>
        <end position="183"/>
    </location>
</feature>
<feature type="transmembrane region" description="Helical" evidence="6">
    <location>
        <begin position="190"/>
        <end position="209"/>
    </location>
</feature>
<dbReference type="GO" id="GO:0015648">
    <property type="term" value="F:lipid-linked peptidoglycan transporter activity"/>
    <property type="evidence" value="ECO:0007669"/>
    <property type="project" value="TreeGrafter"/>
</dbReference>
<feature type="transmembrane region" description="Helical" evidence="6">
    <location>
        <begin position="139"/>
        <end position="158"/>
    </location>
</feature>
<feature type="transmembrane region" description="Helical" evidence="6">
    <location>
        <begin position="112"/>
        <end position="132"/>
    </location>
</feature>
<dbReference type="AlphaFoldDB" id="A0A9D2NIJ2"/>